<comment type="caution">
    <text evidence="3">The sequence shown here is derived from an EMBL/GenBank/DDBJ whole genome shotgun (WGS) entry which is preliminary data.</text>
</comment>
<keyword evidence="2" id="KW-0732">Signal</keyword>
<reference evidence="3 4" key="1">
    <citation type="journal article" date="2018" name="Plant J.">
        <title>Genome sequences of Chlorella sorokiniana UTEX 1602 and Micractinium conductrix SAG 241.80: implications to maltose excretion by a green alga.</title>
        <authorList>
            <person name="Arriola M.B."/>
            <person name="Velmurugan N."/>
            <person name="Zhang Y."/>
            <person name="Plunkett M.H."/>
            <person name="Hondzo H."/>
            <person name="Barney B.M."/>
        </authorList>
    </citation>
    <scope>NUCLEOTIDE SEQUENCE [LARGE SCALE GENOMIC DNA]</scope>
    <source>
        <strain evidence="3 4">SAG 241.80</strain>
    </source>
</reference>
<evidence type="ECO:0000256" key="2">
    <source>
        <dbReference type="SAM" id="SignalP"/>
    </source>
</evidence>
<proteinExistence type="predicted"/>
<protein>
    <submittedName>
        <fullName evidence="3">Shikimate</fullName>
    </submittedName>
</protein>
<organism evidence="3 4">
    <name type="scientific">Micractinium conductrix</name>
    <dbReference type="NCBI Taxonomy" id="554055"/>
    <lineage>
        <taxon>Eukaryota</taxon>
        <taxon>Viridiplantae</taxon>
        <taxon>Chlorophyta</taxon>
        <taxon>core chlorophytes</taxon>
        <taxon>Trebouxiophyceae</taxon>
        <taxon>Chlorellales</taxon>
        <taxon>Chlorellaceae</taxon>
        <taxon>Chlorella clade</taxon>
        <taxon>Micractinium</taxon>
    </lineage>
</organism>
<dbReference type="AlphaFoldDB" id="A0A2P6VS83"/>
<evidence type="ECO:0000313" key="4">
    <source>
        <dbReference type="Proteomes" id="UP000239649"/>
    </source>
</evidence>
<evidence type="ECO:0000256" key="1">
    <source>
        <dbReference type="SAM" id="MobiDB-lite"/>
    </source>
</evidence>
<feature type="chain" id="PRO_5015115044" evidence="2">
    <location>
        <begin position="35"/>
        <end position="573"/>
    </location>
</feature>
<gene>
    <name evidence="3" type="primary">g170</name>
    <name evidence="3" type="ORF">C2E20_0170</name>
</gene>
<dbReference type="EMBL" id="LHPF02000001">
    <property type="protein sequence ID" value="PSC76951.1"/>
    <property type="molecule type" value="Genomic_DNA"/>
</dbReference>
<feature type="region of interest" description="Disordered" evidence="1">
    <location>
        <begin position="105"/>
        <end position="128"/>
    </location>
</feature>
<sequence>MATQRFPQAGQRLASGLLHVTTLALLLSSRGGHGGTPRHDAEPWAAGVARSARHLMSNDVEDTSAALGTAEGAYARRRLLISPTFLDISKAITPINSQIFAATNAETTEDEAEDNKFDQEETGCPPPAASRKLLQACTPMFDAVRTYRGDDDRRQTTLTLELETYLSQLAKYIFFDNSGKLVIKKLKAFQIETEELAVTDVATIGTTNTGAAVNSAGANSGAGAATPVARQVLKVRGDILVGDDVKVADPTTFYTKISPGKVSTAGPFIPAGSKTPTRIKASLGRKGTATTDPTQLFVQGNSVLGRDEDSYAVFNGAVSANQLVVQETAWFGAANKDLAETAMPTAVRVYGNVALGKDRIAGTFVSSTVLYPGKASMSWKSPTNTLAKAWVGKAADDSDAKDQLSVYGNSVLGTVNTNKAEKDLTTVVKVYGNAVLGKDIAPGTFVSRTVAWLGRAWDDQHVRDQFSVWGNSTLGAANKDKPESTIAKVYGNVALGKDIAPGAFVTRTVISPGKCSMSWNSPTNTLAKTSIGKAFDDAPDKNQLSVFGSAALVTSRPGGPYTFTPASSKVARK</sequence>
<keyword evidence="4" id="KW-1185">Reference proteome</keyword>
<evidence type="ECO:0000313" key="3">
    <source>
        <dbReference type="EMBL" id="PSC76951.1"/>
    </source>
</evidence>
<feature type="signal peptide" evidence="2">
    <location>
        <begin position="1"/>
        <end position="34"/>
    </location>
</feature>
<accession>A0A2P6VS83</accession>
<dbReference type="Proteomes" id="UP000239649">
    <property type="component" value="Unassembled WGS sequence"/>
</dbReference>
<name>A0A2P6VS83_9CHLO</name>